<protein>
    <submittedName>
        <fullName evidence="2">6502_t:CDS:1</fullName>
    </submittedName>
</protein>
<name>A0A9N9IPU2_9GLOM</name>
<feature type="coiled-coil region" evidence="1">
    <location>
        <begin position="1"/>
        <end position="38"/>
    </location>
</feature>
<comment type="caution">
    <text evidence="2">The sequence shown here is derived from an EMBL/GenBank/DDBJ whole genome shotgun (WGS) entry which is preliminary data.</text>
</comment>
<accession>A0A9N9IPU2</accession>
<feature type="non-terminal residue" evidence="2">
    <location>
        <position position="1"/>
    </location>
</feature>
<dbReference type="EMBL" id="CAJVPS010036653">
    <property type="protein sequence ID" value="CAG8743705.1"/>
    <property type="molecule type" value="Genomic_DNA"/>
</dbReference>
<proteinExistence type="predicted"/>
<organism evidence="2 3">
    <name type="scientific">Ambispora leptoticha</name>
    <dbReference type="NCBI Taxonomy" id="144679"/>
    <lineage>
        <taxon>Eukaryota</taxon>
        <taxon>Fungi</taxon>
        <taxon>Fungi incertae sedis</taxon>
        <taxon>Mucoromycota</taxon>
        <taxon>Glomeromycotina</taxon>
        <taxon>Glomeromycetes</taxon>
        <taxon>Archaeosporales</taxon>
        <taxon>Ambisporaceae</taxon>
        <taxon>Ambispora</taxon>
    </lineage>
</organism>
<evidence type="ECO:0000313" key="3">
    <source>
        <dbReference type="Proteomes" id="UP000789508"/>
    </source>
</evidence>
<feature type="non-terminal residue" evidence="2">
    <location>
        <position position="70"/>
    </location>
</feature>
<dbReference type="AlphaFoldDB" id="A0A9N9IPU2"/>
<dbReference type="Proteomes" id="UP000789508">
    <property type="component" value="Unassembled WGS sequence"/>
</dbReference>
<keyword evidence="1" id="KW-0175">Coiled coil</keyword>
<reference evidence="2" key="1">
    <citation type="submission" date="2021-06" db="EMBL/GenBank/DDBJ databases">
        <authorList>
            <person name="Kallberg Y."/>
            <person name="Tangrot J."/>
            <person name="Rosling A."/>
        </authorList>
    </citation>
    <scope>NUCLEOTIDE SEQUENCE</scope>
    <source>
        <strain evidence="2">FL130A</strain>
    </source>
</reference>
<evidence type="ECO:0000256" key="1">
    <source>
        <dbReference type="SAM" id="Coils"/>
    </source>
</evidence>
<sequence length="70" mass="8164">MLQLQQQVAHQSQLIGQLQQKVEALETFNQQLIQMQDEKLPEDPDIYNSTLIPTPVYTIDTLIPYEEYTT</sequence>
<evidence type="ECO:0000313" key="2">
    <source>
        <dbReference type="EMBL" id="CAG8743705.1"/>
    </source>
</evidence>
<gene>
    <name evidence="2" type="ORF">ALEPTO_LOCUS13054</name>
</gene>
<keyword evidence="3" id="KW-1185">Reference proteome</keyword>